<dbReference type="PANTHER" id="PTHR10339:SF2">
    <property type="entry name" value="ECTO-ADP-RIBOSYLTRANSFERASE 5"/>
    <property type="match status" value="1"/>
</dbReference>
<dbReference type="PANTHER" id="PTHR10339">
    <property type="entry name" value="ADP-RIBOSYLTRANSFERASE"/>
    <property type="match status" value="1"/>
</dbReference>
<dbReference type="GO" id="GO:0003950">
    <property type="term" value="F:NAD+ poly-ADP-ribosyltransferase activity"/>
    <property type="evidence" value="ECO:0007669"/>
    <property type="project" value="UniProtKB-ARBA"/>
</dbReference>
<dbReference type="EC" id="2.4.2.31" evidence="10"/>
<evidence type="ECO:0000256" key="4">
    <source>
        <dbReference type="ARBA" id="ARBA00022695"/>
    </source>
</evidence>
<dbReference type="Proteomes" id="UP000694403">
    <property type="component" value="Unplaced"/>
</dbReference>
<dbReference type="GO" id="GO:0044194">
    <property type="term" value="C:cytolytic granule"/>
    <property type="evidence" value="ECO:0007669"/>
    <property type="project" value="UniProtKB-ARBA"/>
</dbReference>
<proteinExistence type="inferred from homology"/>
<keyword evidence="2 10" id="KW-0328">Glycosyltransferase</keyword>
<keyword evidence="4" id="KW-0548">Nucleotidyltransferase</keyword>
<dbReference type="Gene3D" id="3.90.176.10">
    <property type="entry name" value="Toxin ADP-ribosyltransferase, Chain A, domain 1"/>
    <property type="match status" value="1"/>
</dbReference>
<keyword evidence="8" id="KW-1015">Disulfide bond</keyword>
<evidence type="ECO:0000256" key="9">
    <source>
        <dbReference type="ARBA" id="ARBA00047597"/>
    </source>
</evidence>
<evidence type="ECO:0000313" key="11">
    <source>
        <dbReference type="Ensembl" id="ENSCSRP00000013810.1"/>
    </source>
</evidence>
<evidence type="ECO:0000256" key="8">
    <source>
        <dbReference type="ARBA" id="ARBA00023157"/>
    </source>
</evidence>
<dbReference type="Ensembl" id="ENSCSRT00000014384.1">
    <property type="protein sequence ID" value="ENSCSRP00000013810.1"/>
    <property type="gene ID" value="ENSCSRG00000010480.1"/>
</dbReference>
<evidence type="ECO:0000256" key="3">
    <source>
        <dbReference type="ARBA" id="ARBA00022679"/>
    </source>
</evidence>
<evidence type="ECO:0000256" key="5">
    <source>
        <dbReference type="ARBA" id="ARBA00022729"/>
    </source>
</evidence>
<dbReference type="PRINTS" id="PR00970">
    <property type="entry name" value="RIBTRNSFRASE"/>
</dbReference>
<evidence type="ECO:0000256" key="6">
    <source>
        <dbReference type="ARBA" id="ARBA00022857"/>
    </source>
</evidence>
<dbReference type="SUPFAM" id="SSF56399">
    <property type="entry name" value="ADP-ribosylation"/>
    <property type="match status" value="1"/>
</dbReference>
<dbReference type="Pfam" id="PF01129">
    <property type="entry name" value="ART"/>
    <property type="match status" value="1"/>
</dbReference>
<protein>
    <recommendedName>
        <fullName evidence="10">NAD(P)(+)--arginine ADP-ribosyltransferase</fullName>
        <ecNumber evidence="10">2.4.2.31</ecNumber>
    </recommendedName>
    <alternativeName>
        <fullName evidence="10">Mono(ADP-ribosyl)transferase</fullName>
    </alternativeName>
</protein>
<keyword evidence="3 10" id="KW-0808">Transferase</keyword>
<name>A0A8C3SGC5_CHESE</name>
<evidence type="ECO:0000256" key="7">
    <source>
        <dbReference type="ARBA" id="ARBA00023027"/>
    </source>
</evidence>
<sequence length="321" mass="36130">MITGLAGPRMCHLSMMDDAFDDQYIGCANKMEKKAGKLLKTEMSPFSQMWEKATEKWNNVKTKLSPPKGFKDEYGIAIVAYTDSTTLYNGKAFPTIFNVAVRTAGISQAHYTTTFQFKAFHYYLTIALQLLRKSAGGCDVMYNTTVYRGVPESYKDWNSEIRFGHFASSSIEKEVAERFRTKKVIGRGTLFTIQTCFGVKIWNYSYNPLDKEVLIPVHEKFSVTQRQGNNITLRSTNQTCSRFNCAYLGGEYWAEQEKYLGGVKFTDTHSSLSLTMCVLPGLLMSCINSDRELALTVESSVQISVKTSVKGAARSIKETKC</sequence>
<comment type="similarity">
    <text evidence="1 10">Belongs to the Arg-specific ADP-ribosyltransferase family.</text>
</comment>
<keyword evidence="12" id="KW-1185">Reference proteome</keyword>
<dbReference type="GO" id="GO:0106274">
    <property type="term" value="F:NAD+-protein-arginine ADP-ribosyltransferase activity"/>
    <property type="evidence" value="ECO:0007669"/>
    <property type="project" value="UniProtKB-EC"/>
</dbReference>
<evidence type="ECO:0000256" key="10">
    <source>
        <dbReference type="RuleBase" id="RU361228"/>
    </source>
</evidence>
<keyword evidence="6 10" id="KW-0521">NADP</keyword>
<reference evidence="11" key="1">
    <citation type="submission" date="2025-08" db="UniProtKB">
        <authorList>
            <consortium name="Ensembl"/>
        </authorList>
    </citation>
    <scope>IDENTIFICATION</scope>
</reference>
<keyword evidence="5" id="KW-0732">Signal</keyword>
<keyword evidence="7 10" id="KW-0520">NAD</keyword>
<dbReference type="AlphaFoldDB" id="A0A8C3SGC5"/>
<evidence type="ECO:0000256" key="2">
    <source>
        <dbReference type="ARBA" id="ARBA00022676"/>
    </source>
</evidence>
<dbReference type="FunFam" id="3.90.176.10:FF:000001">
    <property type="entry name" value="NAD(P)(+)--arginine ADP-ribosyltransferase"/>
    <property type="match status" value="1"/>
</dbReference>
<organism evidence="11 12">
    <name type="scientific">Chelydra serpentina</name>
    <name type="common">Snapping turtle</name>
    <name type="synonym">Testudo serpentina</name>
    <dbReference type="NCBI Taxonomy" id="8475"/>
    <lineage>
        <taxon>Eukaryota</taxon>
        <taxon>Metazoa</taxon>
        <taxon>Chordata</taxon>
        <taxon>Craniata</taxon>
        <taxon>Vertebrata</taxon>
        <taxon>Euteleostomi</taxon>
        <taxon>Archelosauria</taxon>
        <taxon>Testudinata</taxon>
        <taxon>Testudines</taxon>
        <taxon>Cryptodira</taxon>
        <taxon>Durocryptodira</taxon>
        <taxon>Americhelydia</taxon>
        <taxon>Chelydroidea</taxon>
        <taxon>Chelydridae</taxon>
        <taxon>Chelydra</taxon>
    </lineage>
</organism>
<dbReference type="InterPro" id="IPR000768">
    <property type="entry name" value="ART"/>
</dbReference>
<comment type="catalytic activity">
    <reaction evidence="9 10">
        <text>L-arginyl-[protein] + NAD(+) = N(omega)-(ADP-D-ribosyl)-L-arginyl-[protein] + nicotinamide + H(+)</text>
        <dbReference type="Rhea" id="RHEA:19149"/>
        <dbReference type="Rhea" id="RHEA-COMP:10532"/>
        <dbReference type="Rhea" id="RHEA-COMP:15087"/>
        <dbReference type="ChEBI" id="CHEBI:15378"/>
        <dbReference type="ChEBI" id="CHEBI:17154"/>
        <dbReference type="ChEBI" id="CHEBI:29965"/>
        <dbReference type="ChEBI" id="CHEBI:57540"/>
        <dbReference type="ChEBI" id="CHEBI:142554"/>
        <dbReference type="EC" id="2.4.2.31"/>
    </reaction>
</comment>
<dbReference type="PROSITE" id="PS51996">
    <property type="entry name" value="TR_MART"/>
    <property type="match status" value="1"/>
</dbReference>
<dbReference type="PROSITE" id="PS01291">
    <property type="entry name" value="ART"/>
    <property type="match status" value="1"/>
</dbReference>
<dbReference type="InterPro" id="IPR050999">
    <property type="entry name" value="ADP-ribosyltransferase_ARG"/>
</dbReference>
<dbReference type="GO" id="GO:0016779">
    <property type="term" value="F:nucleotidyltransferase activity"/>
    <property type="evidence" value="ECO:0007669"/>
    <property type="project" value="UniProtKB-KW"/>
</dbReference>
<accession>A0A8C3SGC5</accession>
<reference evidence="11" key="2">
    <citation type="submission" date="2025-09" db="UniProtKB">
        <authorList>
            <consortium name="Ensembl"/>
        </authorList>
    </citation>
    <scope>IDENTIFICATION</scope>
</reference>
<evidence type="ECO:0000256" key="1">
    <source>
        <dbReference type="ARBA" id="ARBA00009558"/>
    </source>
</evidence>
<evidence type="ECO:0000313" key="12">
    <source>
        <dbReference type="Proteomes" id="UP000694403"/>
    </source>
</evidence>